<accession>A0A379JM48</accession>
<reference evidence="2 3" key="1">
    <citation type="submission" date="2018-06" db="EMBL/GenBank/DDBJ databases">
        <authorList>
            <consortium name="Pathogen Informatics"/>
            <person name="Doyle S."/>
        </authorList>
    </citation>
    <scope>NUCLEOTIDE SEQUENCE [LARGE SCALE GENOMIC DNA]</scope>
    <source>
        <strain evidence="2 3">NCTC10692</strain>
    </source>
</reference>
<proteinExistence type="predicted"/>
<name>A0A379JM48_ECTOL</name>
<protein>
    <submittedName>
        <fullName evidence="2">Uncharacterized protein</fullName>
    </submittedName>
</protein>
<dbReference type="AlphaFoldDB" id="A0A379JM48"/>
<organism evidence="2 3">
    <name type="scientific">Ectopseudomonas oleovorans</name>
    <name type="common">Pseudomonas oleovorans</name>
    <dbReference type="NCBI Taxonomy" id="301"/>
    <lineage>
        <taxon>Bacteria</taxon>
        <taxon>Pseudomonadati</taxon>
        <taxon>Pseudomonadota</taxon>
        <taxon>Gammaproteobacteria</taxon>
        <taxon>Pseudomonadales</taxon>
        <taxon>Pseudomonadaceae</taxon>
        <taxon>Ectopseudomonas</taxon>
    </lineage>
</organism>
<evidence type="ECO:0000256" key="1">
    <source>
        <dbReference type="SAM" id="MobiDB-lite"/>
    </source>
</evidence>
<evidence type="ECO:0000313" key="3">
    <source>
        <dbReference type="Proteomes" id="UP000255303"/>
    </source>
</evidence>
<dbReference type="EMBL" id="UGUV01000002">
    <property type="protein sequence ID" value="SUD49697.1"/>
    <property type="molecule type" value="Genomic_DNA"/>
</dbReference>
<evidence type="ECO:0000313" key="2">
    <source>
        <dbReference type="EMBL" id="SUD49697.1"/>
    </source>
</evidence>
<gene>
    <name evidence="2" type="ORF">NCTC10692_00074</name>
</gene>
<dbReference type="Proteomes" id="UP000255303">
    <property type="component" value="Unassembled WGS sequence"/>
</dbReference>
<feature type="region of interest" description="Disordered" evidence="1">
    <location>
        <begin position="1"/>
        <end position="34"/>
    </location>
</feature>
<sequence>MATQAAGSIPATPSARSLVSAHHAGRTGPLASGGAIPRNRYLFTL</sequence>